<evidence type="ECO:0000256" key="15">
    <source>
        <dbReference type="PROSITE-ProRule" id="PRU00560"/>
    </source>
</evidence>
<evidence type="ECO:0000256" key="10">
    <source>
        <dbReference type="ARBA" id="ARBA00023204"/>
    </source>
</evidence>
<evidence type="ECO:0000256" key="11">
    <source>
        <dbReference type="ARBA" id="ARBA00023235"/>
    </source>
</evidence>
<keyword evidence="10" id="KW-0234">DNA repair</keyword>
<keyword evidence="8 15" id="KW-0067">ATP-binding</keyword>
<evidence type="ECO:0000256" key="12">
    <source>
        <dbReference type="ARBA" id="ARBA00034617"/>
    </source>
</evidence>
<dbReference type="Pfam" id="PF12705">
    <property type="entry name" value="PDDEXK_1"/>
    <property type="match status" value="1"/>
</dbReference>
<keyword evidence="3 15" id="KW-0547">Nucleotide-binding</keyword>
<protein>
    <recommendedName>
        <fullName evidence="13">DNA 3'-5' helicase</fullName>
        <ecNumber evidence="13">5.6.2.4</ecNumber>
    </recommendedName>
</protein>
<keyword evidence="9" id="KW-0238">DNA-binding</keyword>
<dbReference type="SUPFAM" id="SSF52540">
    <property type="entry name" value="P-loop containing nucleoside triphosphate hydrolases"/>
    <property type="match status" value="1"/>
</dbReference>
<evidence type="ECO:0000256" key="5">
    <source>
        <dbReference type="ARBA" id="ARBA00022801"/>
    </source>
</evidence>
<dbReference type="PROSITE" id="PS51198">
    <property type="entry name" value="UVRD_HELICASE_ATP_BIND"/>
    <property type="match status" value="1"/>
</dbReference>
<evidence type="ECO:0000256" key="8">
    <source>
        <dbReference type="ARBA" id="ARBA00022840"/>
    </source>
</evidence>
<keyword evidence="2" id="KW-0540">Nuclease</keyword>
<comment type="caution">
    <text evidence="18">The sequence shown here is derived from an EMBL/GenBank/DDBJ whole genome shotgun (WGS) entry which is preliminary data.</text>
</comment>
<feature type="domain" description="UvrD-like helicase ATP-binding" evidence="16">
    <location>
        <begin position="17"/>
        <end position="352"/>
    </location>
</feature>
<dbReference type="InterPro" id="IPR000212">
    <property type="entry name" value="DNA_helicase_UvrD/REP"/>
</dbReference>
<dbReference type="GO" id="GO:0005524">
    <property type="term" value="F:ATP binding"/>
    <property type="evidence" value="ECO:0007669"/>
    <property type="project" value="UniProtKB-UniRule"/>
</dbReference>
<dbReference type="Gene3D" id="1.10.10.160">
    <property type="match status" value="1"/>
</dbReference>
<evidence type="ECO:0000256" key="4">
    <source>
        <dbReference type="ARBA" id="ARBA00022763"/>
    </source>
</evidence>
<sequence>MNYRYTPEEIAEALGRPAPTPEQSAIISSPLAPRLVVAGAGSGKTATMVDRVVFLVANGLVRADQVLGVTFTRKAAGELRERMRLRLEELRRLGMVAQPAGEEAAPVVDPSVSTYHSYANYLVTNYGLRLGVEQDSQMLGGAQAWQLVAQLVEYVDPRLIPADPQAKQSMIDAVLKLAGECAEHLRDPQDVIDWCQREITVLENLPLAGRNRGADRNKLVDRLKNRIFYAQLVQMYATVKKNMQVMDYGDLIALAAKIARTIPQARQTERDRYRVVLLDEFQDTSHAQMELFSDLFGAVKGRSEHPVMAVGDPKQSIYGFRGASDGQLLNFYNYFPTADTTASYLTVAWRNDTQILEAANTVAKPLQEQPDWVEVRTQVQVPDLAPRPEPGTGTVRLERFETDAQEAVALAQTVSAERGRYAGRPLSEMPTMAVLCKKRSQMEPIARAFDELAVPCQIVGLGGLLDTPEVIDVVSTLRVLADPGRSDALMRLLAGARWRLGVSDLLAFSDWAAHLERRRRQSIRTGLAEDLYAEMTEEEAREEMERLAKQTTSDITDGASLIEALENLPEPGWTSFQGRSLTNEGLARLNMLAEELGQLREFMADDLTVLIAAIEQKTLLDIELAAKPGLPTSLARKNIDAFYDFAAQYSLSAPRINATLLAGAELVSADPEAEESEDGDRPLRFTLSASSGSASGVNGFLAWLDAAAAEEKGLDMVADEPRHDAVQILTVHASKGLEWDQVFIPGMNQGDFPRTDDPRWTQNSDTLPWPLRGDSGFLPTWRSDFENVVELKDFLNQLKEEAQLYRINEERRLAYVGITRARSLLVLSNSAWQGTKSKPAAASDFWAELYEENGAGAAGSSSFALGYIFPEDQVGSENPQSESITTALWPFDPIDGPETFDWKSVESLNQAHDQGDFSDEAVEARRRASLLQEERLHTSRRARMERAAQNVLRGGLEEGFHAEQSPVIGAAETAGEDSGPSIDDWFHEADLLLSLLNAPSDTDDFELPSHLSASDLVALQTDTTAVVENIVRPMPQKPGIAARQGSLFHAWVESHFEKAAMLDFEEEDYADEAVDDSLNLPTLQENFLASPWAKLQPWAVEYPIETPVEGISIRGRVDAIYRSENERGEVLWEMVDWKTGRSPRTAAEKKAKSLQLALYRLGFARLMGVPVESVTGTFFYVAEKKVWQPEKLADEAELVRLIRRAQKIGRQRNRR</sequence>
<dbReference type="Gene3D" id="3.90.320.10">
    <property type="match status" value="1"/>
</dbReference>
<evidence type="ECO:0000259" key="17">
    <source>
        <dbReference type="PROSITE" id="PS51217"/>
    </source>
</evidence>
<dbReference type="InterPro" id="IPR027417">
    <property type="entry name" value="P-loop_NTPase"/>
</dbReference>
<keyword evidence="7" id="KW-0269">Exonuclease</keyword>
<organism evidence="18 19">
    <name type="scientific">Rothia aerolata</name>
    <dbReference type="NCBI Taxonomy" id="1812262"/>
    <lineage>
        <taxon>Bacteria</taxon>
        <taxon>Bacillati</taxon>
        <taxon>Actinomycetota</taxon>
        <taxon>Actinomycetes</taxon>
        <taxon>Micrococcales</taxon>
        <taxon>Micrococcaceae</taxon>
        <taxon>Rothia</taxon>
    </lineage>
</organism>
<dbReference type="GO" id="GO:0005829">
    <property type="term" value="C:cytosol"/>
    <property type="evidence" value="ECO:0007669"/>
    <property type="project" value="TreeGrafter"/>
</dbReference>
<evidence type="ECO:0000256" key="7">
    <source>
        <dbReference type="ARBA" id="ARBA00022839"/>
    </source>
</evidence>
<evidence type="ECO:0000313" key="19">
    <source>
        <dbReference type="Proteomes" id="UP000600171"/>
    </source>
</evidence>
<dbReference type="GO" id="GO:0043138">
    <property type="term" value="F:3'-5' DNA helicase activity"/>
    <property type="evidence" value="ECO:0007669"/>
    <property type="project" value="UniProtKB-EC"/>
</dbReference>
<keyword evidence="4" id="KW-0227">DNA damage</keyword>
<name>A0A917INI4_9MICC</name>
<comment type="catalytic activity">
    <reaction evidence="14">
        <text>ATP + H2O = ADP + phosphate + H(+)</text>
        <dbReference type="Rhea" id="RHEA:13065"/>
        <dbReference type="ChEBI" id="CHEBI:15377"/>
        <dbReference type="ChEBI" id="CHEBI:15378"/>
        <dbReference type="ChEBI" id="CHEBI:30616"/>
        <dbReference type="ChEBI" id="CHEBI:43474"/>
        <dbReference type="ChEBI" id="CHEBI:456216"/>
        <dbReference type="EC" id="5.6.2.4"/>
    </reaction>
</comment>
<accession>A0A917INI4</accession>
<dbReference type="AlphaFoldDB" id="A0A917INI4"/>
<keyword evidence="19" id="KW-1185">Reference proteome</keyword>
<dbReference type="Pfam" id="PF13361">
    <property type="entry name" value="UvrD_C"/>
    <property type="match status" value="1"/>
</dbReference>
<dbReference type="Proteomes" id="UP000600171">
    <property type="component" value="Unassembled WGS sequence"/>
</dbReference>
<dbReference type="GO" id="GO:0004527">
    <property type="term" value="F:exonuclease activity"/>
    <property type="evidence" value="ECO:0007669"/>
    <property type="project" value="UniProtKB-KW"/>
</dbReference>
<evidence type="ECO:0000256" key="9">
    <source>
        <dbReference type="ARBA" id="ARBA00023125"/>
    </source>
</evidence>
<dbReference type="EC" id="5.6.2.4" evidence="13"/>
<dbReference type="GO" id="GO:0033202">
    <property type="term" value="C:DNA helicase complex"/>
    <property type="evidence" value="ECO:0007669"/>
    <property type="project" value="TreeGrafter"/>
</dbReference>
<dbReference type="GO" id="GO:0003677">
    <property type="term" value="F:DNA binding"/>
    <property type="evidence" value="ECO:0007669"/>
    <property type="project" value="UniProtKB-KW"/>
</dbReference>
<dbReference type="CDD" id="cd17932">
    <property type="entry name" value="DEXQc_UvrD"/>
    <property type="match status" value="1"/>
</dbReference>
<evidence type="ECO:0000256" key="2">
    <source>
        <dbReference type="ARBA" id="ARBA00022722"/>
    </source>
</evidence>
<keyword evidence="6 15" id="KW-0347">Helicase</keyword>
<keyword evidence="11" id="KW-0413">Isomerase</keyword>
<evidence type="ECO:0000256" key="6">
    <source>
        <dbReference type="ARBA" id="ARBA00022806"/>
    </source>
</evidence>
<feature type="binding site" evidence="15">
    <location>
        <begin position="38"/>
        <end position="45"/>
    </location>
    <ligand>
        <name>ATP</name>
        <dbReference type="ChEBI" id="CHEBI:30616"/>
    </ligand>
</feature>
<evidence type="ECO:0000313" key="18">
    <source>
        <dbReference type="EMBL" id="GGH59737.1"/>
    </source>
</evidence>
<dbReference type="PROSITE" id="PS51217">
    <property type="entry name" value="UVRD_HELICASE_CTER"/>
    <property type="match status" value="1"/>
</dbReference>
<evidence type="ECO:0000256" key="13">
    <source>
        <dbReference type="ARBA" id="ARBA00034808"/>
    </source>
</evidence>
<dbReference type="InterPro" id="IPR011604">
    <property type="entry name" value="PDDEXK-like_dom_sf"/>
</dbReference>
<dbReference type="RefSeq" id="WP_188358944.1">
    <property type="nucleotide sequence ID" value="NZ_BMDC01000001.1"/>
</dbReference>
<evidence type="ECO:0000256" key="3">
    <source>
        <dbReference type="ARBA" id="ARBA00022741"/>
    </source>
</evidence>
<dbReference type="Gene3D" id="1.10.486.10">
    <property type="entry name" value="PCRA, domain 4"/>
    <property type="match status" value="1"/>
</dbReference>
<dbReference type="InterPro" id="IPR014017">
    <property type="entry name" value="DNA_helicase_UvrD-like_C"/>
</dbReference>
<comment type="similarity">
    <text evidence="1">Belongs to the helicase family. UvrD subfamily.</text>
</comment>
<evidence type="ECO:0000259" key="16">
    <source>
        <dbReference type="PROSITE" id="PS51198"/>
    </source>
</evidence>
<dbReference type="Pfam" id="PF00580">
    <property type="entry name" value="UvrD-helicase"/>
    <property type="match status" value="1"/>
</dbReference>
<reference evidence="18 19" key="1">
    <citation type="journal article" date="2014" name="Int. J. Syst. Evol. Microbiol.">
        <title>Complete genome sequence of Corynebacterium casei LMG S-19264T (=DSM 44701T), isolated from a smear-ripened cheese.</title>
        <authorList>
            <consortium name="US DOE Joint Genome Institute (JGI-PGF)"/>
            <person name="Walter F."/>
            <person name="Albersmeier A."/>
            <person name="Kalinowski J."/>
            <person name="Ruckert C."/>
        </authorList>
    </citation>
    <scope>NUCLEOTIDE SEQUENCE [LARGE SCALE GENOMIC DNA]</scope>
    <source>
        <strain evidence="18 19">CCM 8669</strain>
    </source>
</reference>
<dbReference type="PANTHER" id="PTHR11070:SF55">
    <property type="entry name" value="DNA 3'-5' HELICASE"/>
    <property type="match status" value="1"/>
</dbReference>
<gene>
    <name evidence="18" type="ORF">GCM10007359_07220</name>
</gene>
<comment type="catalytic activity">
    <reaction evidence="12">
        <text>Couples ATP hydrolysis with the unwinding of duplex DNA by translocating in the 3'-5' direction.</text>
        <dbReference type="EC" id="5.6.2.4"/>
    </reaction>
</comment>
<dbReference type="InterPro" id="IPR038726">
    <property type="entry name" value="PDDEXK_AddAB-type"/>
</dbReference>
<dbReference type="Gene3D" id="3.40.50.300">
    <property type="entry name" value="P-loop containing nucleotide triphosphate hydrolases"/>
    <property type="match status" value="3"/>
</dbReference>
<dbReference type="InterPro" id="IPR013986">
    <property type="entry name" value="DExx_box_DNA_helicase_dom_sf"/>
</dbReference>
<dbReference type="EMBL" id="BMDC01000001">
    <property type="protein sequence ID" value="GGH59737.1"/>
    <property type="molecule type" value="Genomic_DNA"/>
</dbReference>
<evidence type="ECO:0000256" key="1">
    <source>
        <dbReference type="ARBA" id="ARBA00009922"/>
    </source>
</evidence>
<keyword evidence="5 15" id="KW-0378">Hydrolase</keyword>
<dbReference type="GO" id="GO:0000725">
    <property type="term" value="P:recombinational repair"/>
    <property type="evidence" value="ECO:0007669"/>
    <property type="project" value="TreeGrafter"/>
</dbReference>
<evidence type="ECO:0000256" key="14">
    <source>
        <dbReference type="ARBA" id="ARBA00048988"/>
    </source>
</evidence>
<proteinExistence type="inferred from homology"/>
<dbReference type="PANTHER" id="PTHR11070">
    <property type="entry name" value="UVRD / RECB / PCRA DNA HELICASE FAMILY MEMBER"/>
    <property type="match status" value="1"/>
</dbReference>
<dbReference type="InterPro" id="IPR014016">
    <property type="entry name" value="UvrD-like_ATP-bd"/>
</dbReference>
<feature type="domain" description="UvrD-like helicase C-terminal" evidence="17">
    <location>
        <begin position="353"/>
        <end position="736"/>
    </location>
</feature>